<organism evidence="10 11">
    <name type="scientific">Enterococcus saccharolyticus subsp. saccharolyticus ATCC 43076</name>
    <dbReference type="NCBI Taxonomy" id="1139996"/>
    <lineage>
        <taxon>Bacteria</taxon>
        <taxon>Bacillati</taxon>
        <taxon>Bacillota</taxon>
        <taxon>Bacilli</taxon>
        <taxon>Lactobacillales</taxon>
        <taxon>Enterococcaceae</taxon>
        <taxon>Enterococcus</taxon>
    </lineage>
</organism>
<dbReference type="GO" id="GO:0005829">
    <property type="term" value="C:cytosol"/>
    <property type="evidence" value="ECO:0007669"/>
    <property type="project" value="TreeGrafter"/>
</dbReference>
<evidence type="ECO:0000313" key="10">
    <source>
        <dbReference type="EMBL" id="EOT30013.1"/>
    </source>
</evidence>
<evidence type="ECO:0000256" key="1">
    <source>
        <dbReference type="ARBA" id="ARBA00022553"/>
    </source>
</evidence>
<keyword evidence="2" id="KW-0902">Two-component regulatory system</keyword>
<evidence type="ECO:0000256" key="7">
    <source>
        <dbReference type="PROSITE-ProRule" id="PRU01091"/>
    </source>
</evidence>
<dbReference type="PROSITE" id="PS50110">
    <property type="entry name" value="RESPONSE_REGULATORY"/>
    <property type="match status" value="1"/>
</dbReference>
<dbReference type="Gene3D" id="1.10.10.10">
    <property type="entry name" value="Winged helix-like DNA-binding domain superfamily/Winged helix DNA-binding domain"/>
    <property type="match status" value="1"/>
</dbReference>
<dbReference type="PROSITE" id="PS51755">
    <property type="entry name" value="OMPR_PHOB"/>
    <property type="match status" value="1"/>
</dbReference>
<dbReference type="Proteomes" id="UP000014136">
    <property type="component" value="Unassembled WGS sequence"/>
</dbReference>
<keyword evidence="5" id="KW-0804">Transcription</keyword>
<feature type="domain" description="OmpR/PhoB-type" evidence="9">
    <location>
        <begin position="121"/>
        <end position="216"/>
    </location>
</feature>
<proteinExistence type="predicted"/>
<dbReference type="HOGENOM" id="CLU_000445_30_4_9"/>
<evidence type="ECO:0000256" key="3">
    <source>
        <dbReference type="ARBA" id="ARBA00023015"/>
    </source>
</evidence>
<dbReference type="GO" id="GO:0000976">
    <property type="term" value="F:transcription cis-regulatory region binding"/>
    <property type="evidence" value="ECO:0007669"/>
    <property type="project" value="TreeGrafter"/>
</dbReference>
<evidence type="ECO:0008006" key="12">
    <source>
        <dbReference type="Google" id="ProtNLM"/>
    </source>
</evidence>
<dbReference type="eggNOG" id="COG0745">
    <property type="taxonomic scope" value="Bacteria"/>
</dbReference>
<dbReference type="InterPro" id="IPR036388">
    <property type="entry name" value="WH-like_DNA-bd_sf"/>
</dbReference>
<dbReference type="PANTHER" id="PTHR48111">
    <property type="entry name" value="REGULATOR OF RPOS"/>
    <property type="match status" value="1"/>
</dbReference>
<sequence>MTRILYLEDERVIREVVCEYLLLQKYEVDLAVDGQKALHAIQKQRYDVAILDIMVPFISGLEVLEQLTKKQPQCATIMLTALGDECSQIEAFNRLADDYIIKPFSPILLLKRIEAVLRRTQVETNLSTGLDVRQENFQVYYNQQSLQLTVTEFLIFEAMHQHPKRVYTRNHLLTIIAPDDFMVSDRVIDAHIKNLRKKLPVEVIKTVIGMGYCYEEN</sequence>
<feature type="DNA-binding region" description="OmpR/PhoB-type" evidence="7">
    <location>
        <begin position="121"/>
        <end position="216"/>
    </location>
</feature>
<dbReference type="GO" id="GO:0032993">
    <property type="term" value="C:protein-DNA complex"/>
    <property type="evidence" value="ECO:0007669"/>
    <property type="project" value="TreeGrafter"/>
</dbReference>
<evidence type="ECO:0000259" key="8">
    <source>
        <dbReference type="PROSITE" id="PS50110"/>
    </source>
</evidence>
<dbReference type="InterPro" id="IPR011006">
    <property type="entry name" value="CheY-like_superfamily"/>
</dbReference>
<keyword evidence="4 7" id="KW-0238">DNA-binding</keyword>
<dbReference type="Pfam" id="PF00072">
    <property type="entry name" value="Response_reg"/>
    <property type="match status" value="1"/>
</dbReference>
<keyword evidence="3" id="KW-0805">Transcription regulation</keyword>
<accession>S0NH24</accession>
<dbReference type="EMBL" id="AHYT01000002">
    <property type="protein sequence ID" value="EOT30013.1"/>
    <property type="molecule type" value="Genomic_DNA"/>
</dbReference>
<comment type="caution">
    <text evidence="10">The sequence shown here is derived from an EMBL/GenBank/DDBJ whole genome shotgun (WGS) entry which is preliminary data.</text>
</comment>
<dbReference type="InterPro" id="IPR001867">
    <property type="entry name" value="OmpR/PhoB-type_DNA-bd"/>
</dbReference>
<dbReference type="SUPFAM" id="SSF52172">
    <property type="entry name" value="CheY-like"/>
    <property type="match status" value="1"/>
</dbReference>
<evidence type="ECO:0000259" key="9">
    <source>
        <dbReference type="PROSITE" id="PS51755"/>
    </source>
</evidence>
<dbReference type="SMART" id="SM00862">
    <property type="entry name" value="Trans_reg_C"/>
    <property type="match status" value="1"/>
</dbReference>
<dbReference type="PATRIC" id="fig|1139996.3.peg.700"/>
<dbReference type="SMART" id="SM00448">
    <property type="entry name" value="REC"/>
    <property type="match status" value="1"/>
</dbReference>
<dbReference type="PANTHER" id="PTHR48111:SF21">
    <property type="entry name" value="DNA-BINDING DUAL MASTER TRANSCRIPTIONAL REGULATOR RPAA"/>
    <property type="match status" value="1"/>
</dbReference>
<dbReference type="STRING" id="41997.RV16_GL001908"/>
<feature type="domain" description="Response regulatory" evidence="8">
    <location>
        <begin position="3"/>
        <end position="117"/>
    </location>
</feature>
<evidence type="ECO:0000256" key="6">
    <source>
        <dbReference type="PROSITE-ProRule" id="PRU00169"/>
    </source>
</evidence>
<keyword evidence="11" id="KW-1185">Reference proteome</keyword>
<dbReference type="CDD" id="cd00383">
    <property type="entry name" value="trans_reg_C"/>
    <property type="match status" value="1"/>
</dbReference>
<reference evidence="10 11" key="1">
    <citation type="submission" date="2013-03" db="EMBL/GenBank/DDBJ databases">
        <title>The Genome Sequence of Enterococcus saccharolyticus ATCC_43076 (Illumina only assembly).</title>
        <authorList>
            <consortium name="The Broad Institute Genomics Platform"/>
            <consortium name="The Broad Institute Genome Sequencing Center for Infectious Disease"/>
            <person name="Earl A."/>
            <person name="Russ C."/>
            <person name="Gilmore M."/>
            <person name="Surin D."/>
            <person name="Walker B."/>
            <person name="Young S."/>
            <person name="Zeng Q."/>
            <person name="Gargeya S."/>
            <person name="Fitzgerald M."/>
            <person name="Haas B."/>
            <person name="Abouelleil A."/>
            <person name="Allen A.W."/>
            <person name="Alvarado L."/>
            <person name="Arachchi H.M."/>
            <person name="Berlin A.M."/>
            <person name="Chapman S.B."/>
            <person name="Gainer-Dewar J."/>
            <person name="Goldberg J."/>
            <person name="Griggs A."/>
            <person name="Gujja S."/>
            <person name="Hansen M."/>
            <person name="Howarth C."/>
            <person name="Imamovic A."/>
            <person name="Ireland A."/>
            <person name="Larimer J."/>
            <person name="McCowan C."/>
            <person name="Murphy C."/>
            <person name="Pearson M."/>
            <person name="Poon T.W."/>
            <person name="Priest M."/>
            <person name="Roberts A."/>
            <person name="Saif S."/>
            <person name="Shea T."/>
            <person name="Sisk P."/>
            <person name="Sykes S."/>
            <person name="Wortman J."/>
            <person name="Nusbaum C."/>
            <person name="Birren B."/>
        </authorList>
    </citation>
    <scope>NUCLEOTIDE SEQUENCE [LARGE SCALE GENOMIC DNA]</scope>
    <source>
        <strain evidence="10 11">ATCC 43076</strain>
    </source>
</reference>
<dbReference type="InterPro" id="IPR039420">
    <property type="entry name" value="WalR-like"/>
</dbReference>
<feature type="modified residue" description="4-aspartylphosphate" evidence="6">
    <location>
        <position position="52"/>
    </location>
</feature>
<dbReference type="RefSeq" id="WP_016174511.1">
    <property type="nucleotide sequence ID" value="NZ_KE136389.1"/>
</dbReference>
<dbReference type="Gene3D" id="3.40.50.2300">
    <property type="match status" value="1"/>
</dbReference>
<evidence type="ECO:0000313" key="11">
    <source>
        <dbReference type="Proteomes" id="UP000014136"/>
    </source>
</evidence>
<evidence type="ECO:0000256" key="4">
    <source>
        <dbReference type="ARBA" id="ARBA00023125"/>
    </source>
</evidence>
<dbReference type="OrthoDB" id="9790442at2"/>
<dbReference type="GO" id="GO:0006355">
    <property type="term" value="P:regulation of DNA-templated transcription"/>
    <property type="evidence" value="ECO:0007669"/>
    <property type="project" value="InterPro"/>
</dbReference>
<gene>
    <name evidence="10" type="ORF">OMQ_00705</name>
</gene>
<keyword evidence="1 6" id="KW-0597">Phosphoprotein</keyword>
<dbReference type="Pfam" id="PF00486">
    <property type="entry name" value="Trans_reg_C"/>
    <property type="match status" value="1"/>
</dbReference>
<protein>
    <recommendedName>
        <fullName evidence="12">DNA-binding response regulator</fullName>
    </recommendedName>
</protein>
<evidence type="ECO:0000256" key="5">
    <source>
        <dbReference type="ARBA" id="ARBA00023163"/>
    </source>
</evidence>
<dbReference type="InterPro" id="IPR001789">
    <property type="entry name" value="Sig_transdc_resp-reg_receiver"/>
</dbReference>
<dbReference type="AlphaFoldDB" id="S0NH24"/>
<name>S0NH24_9ENTE</name>
<evidence type="ECO:0000256" key="2">
    <source>
        <dbReference type="ARBA" id="ARBA00023012"/>
    </source>
</evidence>
<dbReference type="GO" id="GO:0000156">
    <property type="term" value="F:phosphorelay response regulator activity"/>
    <property type="evidence" value="ECO:0007669"/>
    <property type="project" value="TreeGrafter"/>
</dbReference>